<keyword evidence="6 11" id="KW-0805">Transcription regulation</keyword>
<dbReference type="Gene3D" id="3.30.50.10">
    <property type="entry name" value="Erythroid Transcription Factor GATA-1, subunit A"/>
    <property type="match status" value="1"/>
</dbReference>
<organism evidence="15 16">
    <name type="scientific">Datura stramonium</name>
    <name type="common">Jimsonweed</name>
    <name type="synonym">Common thornapple</name>
    <dbReference type="NCBI Taxonomy" id="4076"/>
    <lineage>
        <taxon>Eukaryota</taxon>
        <taxon>Viridiplantae</taxon>
        <taxon>Streptophyta</taxon>
        <taxon>Embryophyta</taxon>
        <taxon>Tracheophyta</taxon>
        <taxon>Spermatophyta</taxon>
        <taxon>Magnoliopsida</taxon>
        <taxon>eudicotyledons</taxon>
        <taxon>Gunneridae</taxon>
        <taxon>Pentapetalae</taxon>
        <taxon>asterids</taxon>
        <taxon>lamiids</taxon>
        <taxon>Solanales</taxon>
        <taxon>Solanaceae</taxon>
        <taxon>Solanoideae</taxon>
        <taxon>Datureae</taxon>
        <taxon>Datura</taxon>
    </lineage>
</organism>
<comment type="similarity">
    <text evidence="2 11">Belongs to the type IV zinc-finger family. Class A subfamily.</text>
</comment>
<dbReference type="InterPro" id="IPR016679">
    <property type="entry name" value="TF_GATA_pln"/>
</dbReference>
<keyword evidence="5" id="KW-0862">Zinc</keyword>
<evidence type="ECO:0000256" key="12">
    <source>
        <dbReference type="PROSITE-ProRule" id="PRU00094"/>
    </source>
</evidence>
<dbReference type="SMART" id="SM00401">
    <property type="entry name" value="ZnF_GATA"/>
    <property type="match status" value="1"/>
</dbReference>
<feature type="region of interest" description="Disordered" evidence="13">
    <location>
        <begin position="205"/>
        <end position="229"/>
    </location>
</feature>
<evidence type="ECO:0000256" key="8">
    <source>
        <dbReference type="ARBA" id="ARBA00023159"/>
    </source>
</evidence>
<dbReference type="SUPFAM" id="SSF57716">
    <property type="entry name" value="Glucocorticoid receptor-like (DNA-binding domain)"/>
    <property type="match status" value="1"/>
</dbReference>
<evidence type="ECO:0000256" key="7">
    <source>
        <dbReference type="ARBA" id="ARBA00023125"/>
    </source>
</evidence>
<dbReference type="PROSITE" id="PS00344">
    <property type="entry name" value="GATA_ZN_FINGER_1"/>
    <property type="match status" value="1"/>
</dbReference>
<evidence type="ECO:0000256" key="3">
    <source>
        <dbReference type="ARBA" id="ARBA00022723"/>
    </source>
</evidence>
<evidence type="ECO:0000256" key="11">
    <source>
        <dbReference type="PIRNR" id="PIRNR016992"/>
    </source>
</evidence>
<evidence type="ECO:0000256" key="9">
    <source>
        <dbReference type="ARBA" id="ARBA00023163"/>
    </source>
</evidence>
<dbReference type="CDD" id="cd00202">
    <property type="entry name" value="ZnF_GATA"/>
    <property type="match status" value="1"/>
</dbReference>
<keyword evidence="7 11" id="KW-0238">DNA-binding</keyword>
<comment type="function">
    <text evidence="11">Transcriptional activator that specifically binds 5'-GATA-3' or 5'-GAT-3' motifs within gene promoters.</text>
</comment>
<dbReference type="PANTHER" id="PTHR45658:SF64">
    <property type="entry name" value="GATA TRANSCRIPTION FACTOR"/>
    <property type="match status" value="1"/>
</dbReference>
<keyword evidence="10 11" id="KW-0539">Nucleus</keyword>
<dbReference type="EMBL" id="JACEIK010000768">
    <property type="protein sequence ID" value="MCD7461994.1"/>
    <property type="molecule type" value="Genomic_DNA"/>
</dbReference>
<gene>
    <name evidence="15" type="ORF">HAX54_047517</name>
</gene>
<dbReference type="PROSITE" id="PS50114">
    <property type="entry name" value="GATA_ZN_FINGER_2"/>
    <property type="match status" value="1"/>
</dbReference>
<feature type="domain" description="GATA-type" evidence="14">
    <location>
        <begin position="230"/>
        <end position="266"/>
    </location>
</feature>
<evidence type="ECO:0000313" key="15">
    <source>
        <dbReference type="EMBL" id="MCD7461994.1"/>
    </source>
</evidence>
<evidence type="ECO:0000256" key="6">
    <source>
        <dbReference type="ARBA" id="ARBA00023015"/>
    </source>
</evidence>
<dbReference type="InterPro" id="IPR000679">
    <property type="entry name" value="Znf_GATA"/>
</dbReference>
<evidence type="ECO:0000313" key="16">
    <source>
        <dbReference type="Proteomes" id="UP000823775"/>
    </source>
</evidence>
<dbReference type="PIRSF" id="PIRSF016992">
    <property type="entry name" value="TF_GATA_plant"/>
    <property type="match status" value="1"/>
</dbReference>
<proteinExistence type="inferred from homology"/>
<keyword evidence="4 12" id="KW-0863">Zinc-finger</keyword>
<dbReference type="InterPro" id="IPR051140">
    <property type="entry name" value="GATA_TF"/>
</dbReference>
<evidence type="ECO:0000256" key="10">
    <source>
        <dbReference type="ARBA" id="ARBA00023242"/>
    </source>
</evidence>
<name>A0ABS8SU25_DATST</name>
<reference evidence="15 16" key="1">
    <citation type="journal article" date="2021" name="BMC Genomics">
        <title>Datura genome reveals duplications of psychoactive alkaloid biosynthetic genes and high mutation rate following tissue culture.</title>
        <authorList>
            <person name="Rajewski A."/>
            <person name="Carter-House D."/>
            <person name="Stajich J."/>
            <person name="Litt A."/>
        </authorList>
    </citation>
    <scope>NUCLEOTIDE SEQUENCE [LARGE SCALE GENOMIC DNA]</scope>
    <source>
        <strain evidence="15">AR-01</strain>
    </source>
</reference>
<keyword evidence="8 11" id="KW-0010">Activator</keyword>
<evidence type="ECO:0000256" key="4">
    <source>
        <dbReference type="ARBA" id="ARBA00022771"/>
    </source>
</evidence>
<dbReference type="Proteomes" id="UP000823775">
    <property type="component" value="Unassembled WGS sequence"/>
</dbReference>
<protein>
    <recommendedName>
        <fullName evidence="11">GATA transcription factor</fullName>
    </recommendedName>
</protein>
<keyword evidence="3" id="KW-0479">Metal-binding</keyword>
<keyword evidence="9 11" id="KW-0804">Transcription</keyword>
<evidence type="ECO:0000259" key="14">
    <source>
        <dbReference type="PROSITE" id="PS50114"/>
    </source>
</evidence>
<evidence type="ECO:0000256" key="13">
    <source>
        <dbReference type="SAM" id="MobiDB-lite"/>
    </source>
</evidence>
<keyword evidence="16" id="KW-1185">Reference proteome</keyword>
<evidence type="ECO:0000256" key="2">
    <source>
        <dbReference type="ARBA" id="ARBA00005694"/>
    </source>
</evidence>
<dbReference type="InterPro" id="IPR013088">
    <property type="entry name" value="Znf_NHR/GATA"/>
</dbReference>
<evidence type="ECO:0000256" key="5">
    <source>
        <dbReference type="ARBA" id="ARBA00022833"/>
    </source>
</evidence>
<comment type="caution">
    <text evidence="15">The sequence shown here is derived from an EMBL/GenBank/DDBJ whole genome shotgun (WGS) entry which is preliminary data.</text>
</comment>
<dbReference type="Pfam" id="PF00320">
    <property type="entry name" value="GATA"/>
    <property type="match status" value="1"/>
</dbReference>
<comment type="subcellular location">
    <subcellularLocation>
        <location evidence="1 11">Nucleus</location>
    </subcellularLocation>
</comment>
<evidence type="ECO:0000256" key="1">
    <source>
        <dbReference type="ARBA" id="ARBA00004123"/>
    </source>
</evidence>
<accession>A0ABS8SU25</accession>
<sequence>MQKNLTQSIVSGRDSVEQALKTSCLKSETALKMTHHQSSVEECFVDSLLDLSNGFAGDEIEQLDEHPHGINSENPRSVSPLKQLEKMEPKNDDFGSLLGAELNVQGNGLDNLEWLAQFAEENSCLEYPPADLAGKLPVENQSVKEKPVQPKLFFNTQIPTKPRTKRARTGGRVWSLRAVPLPGNSTSSVSLSLSSATTKSFGLGQTVESNVGKPTGSKRRKTTAERLGGGVQQRKCSHCGVQKTPQWRAGPMGAKTLCNACGVRFKSGRLFPEYRPACSPTFSRELHSNNHRKVLEMRQKKEVETGGLAPPVRNF</sequence>
<dbReference type="PANTHER" id="PTHR45658">
    <property type="entry name" value="GATA TRANSCRIPTION FACTOR"/>
    <property type="match status" value="1"/>
</dbReference>